<evidence type="ECO:0000313" key="1">
    <source>
        <dbReference type="EnsemblMetazoa" id="PPA43897.1"/>
    </source>
</evidence>
<accession>A0A2A6B978</accession>
<sequence>MATHLQTNFERLTAKILSQLIRDVSSRVILVEQTAEVILVEQTAEACHHFVLLGRTQLGEFITDVVYERVHT</sequence>
<organism evidence="1 2">
    <name type="scientific">Pristionchus pacificus</name>
    <name type="common">Parasitic nematode worm</name>
    <dbReference type="NCBI Taxonomy" id="54126"/>
    <lineage>
        <taxon>Eukaryota</taxon>
        <taxon>Metazoa</taxon>
        <taxon>Ecdysozoa</taxon>
        <taxon>Nematoda</taxon>
        <taxon>Chromadorea</taxon>
        <taxon>Rhabditida</taxon>
        <taxon>Rhabditina</taxon>
        <taxon>Diplogasteromorpha</taxon>
        <taxon>Diplogasteroidea</taxon>
        <taxon>Neodiplogasteridae</taxon>
        <taxon>Pristionchus</taxon>
    </lineage>
</organism>
<protein>
    <submittedName>
        <fullName evidence="1">Uncharacterized protein</fullName>
    </submittedName>
</protein>
<proteinExistence type="predicted"/>
<dbReference type="AlphaFoldDB" id="A0A2A6B978"/>
<accession>A0A8R1V0T8</accession>
<reference evidence="1" key="2">
    <citation type="submission" date="2022-06" db="UniProtKB">
        <authorList>
            <consortium name="EnsemblMetazoa"/>
        </authorList>
    </citation>
    <scope>IDENTIFICATION</scope>
    <source>
        <strain evidence="1">PS312</strain>
    </source>
</reference>
<evidence type="ECO:0000313" key="2">
    <source>
        <dbReference type="Proteomes" id="UP000005239"/>
    </source>
</evidence>
<gene>
    <name evidence="1" type="primary">WBGene00282266</name>
</gene>
<keyword evidence="2" id="KW-1185">Reference proteome</keyword>
<dbReference type="EnsemblMetazoa" id="PPA43897.1">
    <property type="protein sequence ID" value="PPA43897.1"/>
    <property type="gene ID" value="WBGene00282266"/>
</dbReference>
<name>A0A2A6B978_PRIPA</name>
<reference evidence="2" key="1">
    <citation type="journal article" date="2008" name="Nat. Genet.">
        <title>The Pristionchus pacificus genome provides a unique perspective on nematode lifestyle and parasitism.</title>
        <authorList>
            <person name="Dieterich C."/>
            <person name="Clifton S.W."/>
            <person name="Schuster L.N."/>
            <person name="Chinwalla A."/>
            <person name="Delehaunty K."/>
            <person name="Dinkelacker I."/>
            <person name="Fulton L."/>
            <person name="Fulton R."/>
            <person name="Godfrey J."/>
            <person name="Minx P."/>
            <person name="Mitreva M."/>
            <person name="Roeseler W."/>
            <person name="Tian H."/>
            <person name="Witte H."/>
            <person name="Yang S.P."/>
            <person name="Wilson R.K."/>
            <person name="Sommer R.J."/>
        </authorList>
    </citation>
    <scope>NUCLEOTIDE SEQUENCE [LARGE SCALE GENOMIC DNA]</scope>
    <source>
        <strain evidence="2">PS312</strain>
    </source>
</reference>
<dbReference type="Proteomes" id="UP000005239">
    <property type="component" value="Unassembled WGS sequence"/>
</dbReference>